<organism evidence="7 8">
    <name type="scientific">Planoprotostelium fungivorum</name>
    <dbReference type="NCBI Taxonomy" id="1890364"/>
    <lineage>
        <taxon>Eukaryota</taxon>
        <taxon>Amoebozoa</taxon>
        <taxon>Evosea</taxon>
        <taxon>Variosea</taxon>
        <taxon>Cavosteliida</taxon>
        <taxon>Cavosteliaceae</taxon>
        <taxon>Planoprotostelium</taxon>
    </lineage>
</organism>
<keyword evidence="3 6" id="KW-0812">Transmembrane</keyword>
<keyword evidence="4 6" id="KW-1133">Transmembrane helix</keyword>
<dbReference type="GO" id="GO:0008250">
    <property type="term" value="C:oligosaccharyltransferase complex"/>
    <property type="evidence" value="ECO:0007669"/>
    <property type="project" value="InterPro"/>
</dbReference>
<proteinExistence type="inferred from homology"/>
<comment type="similarity">
    <text evidence="2">Belongs to the OSTC family.</text>
</comment>
<feature type="transmembrane region" description="Helical" evidence="6">
    <location>
        <begin position="30"/>
        <end position="52"/>
    </location>
</feature>
<sequence length="149" mass="16467">MSALLEAPFHIIRVPNVRLKAINIPRPHPMVVFAVLFFSYFLVISGIIYDVIVEPPAMGSELDPVTKKGRPVAFLKWRVNGQYIIEGLTAGFMFGLGGLGFIFLDRASGAKLGDQARYFLLGAAAIFILVSYNLSITFIKIKVPGYMRS</sequence>
<feature type="transmembrane region" description="Helical" evidence="6">
    <location>
        <begin position="116"/>
        <end position="139"/>
    </location>
</feature>
<dbReference type="InterPro" id="IPR042416">
    <property type="entry name" value="OSTC"/>
</dbReference>
<protein>
    <recommendedName>
        <fullName evidence="9">Oligosaccharyltransferase complex subunit</fullName>
    </recommendedName>
</protein>
<evidence type="ECO:0000256" key="4">
    <source>
        <dbReference type="ARBA" id="ARBA00022989"/>
    </source>
</evidence>
<dbReference type="EMBL" id="MDYQ01000215">
    <property type="protein sequence ID" value="PRP78606.1"/>
    <property type="molecule type" value="Genomic_DNA"/>
</dbReference>
<reference evidence="7 8" key="1">
    <citation type="journal article" date="2018" name="Genome Biol. Evol.">
        <title>Multiple Roots of Fruiting Body Formation in Amoebozoa.</title>
        <authorList>
            <person name="Hillmann F."/>
            <person name="Forbes G."/>
            <person name="Novohradska S."/>
            <person name="Ferling I."/>
            <person name="Riege K."/>
            <person name="Groth M."/>
            <person name="Westermann M."/>
            <person name="Marz M."/>
            <person name="Spaller T."/>
            <person name="Winckler T."/>
            <person name="Schaap P."/>
            <person name="Glockner G."/>
        </authorList>
    </citation>
    <scope>NUCLEOTIDE SEQUENCE [LARGE SCALE GENOMIC DNA]</scope>
    <source>
        <strain evidence="7 8">Jena</strain>
    </source>
</reference>
<feature type="transmembrane region" description="Helical" evidence="6">
    <location>
        <begin position="83"/>
        <end position="104"/>
    </location>
</feature>
<keyword evidence="5 6" id="KW-0472">Membrane</keyword>
<evidence type="ECO:0000256" key="6">
    <source>
        <dbReference type="SAM" id="Phobius"/>
    </source>
</evidence>
<dbReference type="Proteomes" id="UP000241769">
    <property type="component" value="Unassembled WGS sequence"/>
</dbReference>
<evidence type="ECO:0008006" key="9">
    <source>
        <dbReference type="Google" id="ProtNLM"/>
    </source>
</evidence>
<accession>A0A2P6N3T6</accession>
<dbReference type="PANTHER" id="PTHR13160">
    <property type="entry name" value="OLIGOSACCHARYLTRANSFERASE COMPLEX SUBUNIT OSTC"/>
    <property type="match status" value="1"/>
</dbReference>
<comment type="caution">
    <text evidence="7">The sequence shown here is derived from an EMBL/GenBank/DDBJ whole genome shotgun (WGS) entry which is preliminary data.</text>
</comment>
<dbReference type="InterPro" id="IPR021149">
    <property type="entry name" value="OligosaccharylTrfase_OST3/OST6"/>
</dbReference>
<dbReference type="OrthoDB" id="10256333at2759"/>
<comment type="subcellular location">
    <subcellularLocation>
        <location evidence="1">Membrane</location>
        <topology evidence="1">Multi-pass membrane protein</topology>
    </subcellularLocation>
</comment>
<evidence type="ECO:0000256" key="2">
    <source>
        <dbReference type="ARBA" id="ARBA00009376"/>
    </source>
</evidence>
<keyword evidence="8" id="KW-1185">Reference proteome</keyword>
<evidence type="ECO:0000256" key="5">
    <source>
        <dbReference type="ARBA" id="ARBA00023136"/>
    </source>
</evidence>
<dbReference type="STRING" id="1890364.A0A2P6N3T6"/>
<dbReference type="Pfam" id="PF04756">
    <property type="entry name" value="OST3_OST6"/>
    <property type="match status" value="1"/>
</dbReference>
<evidence type="ECO:0000313" key="8">
    <source>
        <dbReference type="Proteomes" id="UP000241769"/>
    </source>
</evidence>
<evidence type="ECO:0000256" key="1">
    <source>
        <dbReference type="ARBA" id="ARBA00004141"/>
    </source>
</evidence>
<gene>
    <name evidence="7" type="ORF">PROFUN_13555</name>
</gene>
<dbReference type="InParanoid" id="A0A2P6N3T6"/>
<evidence type="ECO:0000313" key="7">
    <source>
        <dbReference type="EMBL" id="PRP78606.1"/>
    </source>
</evidence>
<evidence type="ECO:0000256" key="3">
    <source>
        <dbReference type="ARBA" id="ARBA00022692"/>
    </source>
</evidence>
<dbReference type="AlphaFoldDB" id="A0A2P6N3T6"/>
<dbReference type="PANTHER" id="PTHR13160:SF4">
    <property type="entry name" value="OLIGOSACCHARYLTRANSFERASE COMPLEX SUBUNIT OSTC"/>
    <property type="match status" value="1"/>
</dbReference>
<name>A0A2P6N3T6_9EUKA</name>